<gene>
    <name evidence="2" type="ORF">CHYS00102_LOCUS16006</name>
</gene>
<feature type="region of interest" description="Disordered" evidence="1">
    <location>
        <begin position="78"/>
        <end position="137"/>
    </location>
</feature>
<dbReference type="EMBL" id="HBFR01022299">
    <property type="protein sequence ID" value="CAD8888806.1"/>
    <property type="molecule type" value="Transcribed_RNA"/>
</dbReference>
<name>A0A7S1BL69_9STRA</name>
<proteinExistence type="predicted"/>
<evidence type="ECO:0000256" key="1">
    <source>
        <dbReference type="SAM" id="MobiDB-lite"/>
    </source>
</evidence>
<reference evidence="2" key="1">
    <citation type="submission" date="2021-01" db="EMBL/GenBank/DDBJ databases">
        <authorList>
            <person name="Corre E."/>
            <person name="Pelletier E."/>
            <person name="Niang G."/>
            <person name="Scheremetjew M."/>
            <person name="Finn R."/>
            <person name="Kale V."/>
            <person name="Holt S."/>
            <person name="Cochrane G."/>
            <person name="Meng A."/>
            <person name="Brown T."/>
            <person name="Cohen L."/>
        </authorList>
    </citation>
    <scope>NUCLEOTIDE SEQUENCE</scope>
    <source>
        <strain evidence="2">308</strain>
    </source>
</reference>
<feature type="compositionally biased region" description="Low complexity" evidence="1">
    <location>
        <begin position="95"/>
        <end position="107"/>
    </location>
</feature>
<sequence length="161" mass="17951">MCPAPASTPLDQYRSLSLTFRFKFAPVTIPLLFFHFFSPLRKQFAYAIGSGISHPSPYPSSILLRFAAGRLALDRSGDARKSLRRRPLRAPSTDLVESSRLSSVRVSRAPKKSSEPVSDPAFEQEDGEEGVHYVDLGRQDRIPYQKIYQKPVGNGGGVREK</sequence>
<protein>
    <submittedName>
        <fullName evidence="2">Uncharacterized protein</fullName>
    </submittedName>
</protein>
<accession>A0A7S1BL69</accession>
<evidence type="ECO:0000313" key="2">
    <source>
        <dbReference type="EMBL" id="CAD8888806.1"/>
    </source>
</evidence>
<organism evidence="2">
    <name type="scientific">Corethron hystrix</name>
    <dbReference type="NCBI Taxonomy" id="216773"/>
    <lineage>
        <taxon>Eukaryota</taxon>
        <taxon>Sar</taxon>
        <taxon>Stramenopiles</taxon>
        <taxon>Ochrophyta</taxon>
        <taxon>Bacillariophyta</taxon>
        <taxon>Coscinodiscophyceae</taxon>
        <taxon>Corethrophycidae</taxon>
        <taxon>Corethrales</taxon>
        <taxon>Corethraceae</taxon>
        <taxon>Corethron</taxon>
    </lineage>
</organism>
<dbReference type="AlphaFoldDB" id="A0A7S1BL69"/>